<dbReference type="PROSITE" id="PS51194">
    <property type="entry name" value="HELICASE_CTER"/>
    <property type="match status" value="1"/>
</dbReference>
<dbReference type="InterPro" id="IPR011545">
    <property type="entry name" value="DEAD/DEAH_box_helicase_dom"/>
</dbReference>
<dbReference type="Pfam" id="PF02889">
    <property type="entry name" value="Sec63"/>
    <property type="match status" value="1"/>
</dbReference>
<keyword evidence="8" id="KW-1185">Reference proteome</keyword>
<dbReference type="SUPFAM" id="SSF52540">
    <property type="entry name" value="P-loop containing nucleoside triphosphate hydrolases"/>
    <property type="match status" value="1"/>
</dbReference>
<comment type="caution">
    <text evidence="7">The sequence shown here is derived from an EMBL/GenBank/DDBJ whole genome shotgun (WGS) entry which is preliminary data.</text>
</comment>
<dbReference type="SMART" id="SM00973">
    <property type="entry name" value="Sec63"/>
    <property type="match status" value="1"/>
</dbReference>
<dbReference type="PANTHER" id="PTHR47835">
    <property type="entry name" value="HFM1, ATP DEPENDENT DNA HELICASE HOMOLOG"/>
    <property type="match status" value="1"/>
</dbReference>
<evidence type="ECO:0000259" key="6">
    <source>
        <dbReference type="PROSITE" id="PS51194"/>
    </source>
</evidence>
<organism evidence="7 8">
    <name type="scientific">Durusdinium trenchii</name>
    <dbReference type="NCBI Taxonomy" id="1381693"/>
    <lineage>
        <taxon>Eukaryota</taxon>
        <taxon>Sar</taxon>
        <taxon>Alveolata</taxon>
        <taxon>Dinophyceae</taxon>
        <taxon>Suessiales</taxon>
        <taxon>Symbiodiniaceae</taxon>
        <taxon>Durusdinium</taxon>
    </lineage>
</organism>
<proteinExistence type="inferred from homology"/>
<dbReference type="InterPro" id="IPR036388">
    <property type="entry name" value="WH-like_DNA-bd_sf"/>
</dbReference>
<gene>
    <name evidence="7" type="ORF">SCF082_LOCUS35646</name>
</gene>
<reference evidence="7 8" key="1">
    <citation type="submission" date="2024-02" db="EMBL/GenBank/DDBJ databases">
        <authorList>
            <person name="Chen Y."/>
            <person name="Shah S."/>
            <person name="Dougan E. K."/>
            <person name="Thang M."/>
            <person name="Chan C."/>
        </authorList>
    </citation>
    <scope>NUCLEOTIDE SEQUENCE [LARGE SCALE GENOMIC DNA]</scope>
</reference>
<dbReference type="InterPro" id="IPR027417">
    <property type="entry name" value="P-loop_NTPase"/>
</dbReference>
<dbReference type="InterPro" id="IPR007991">
    <property type="entry name" value="RNA_pol_I_trans_ini_fac_RRN3"/>
</dbReference>
<feature type="domain" description="Helicase C-terminal" evidence="6">
    <location>
        <begin position="1038"/>
        <end position="1230"/>
    </location>
</feature>
<dbReference type="PANTHER" id="PTHR47835:SF3">
    <property type="entry name" value="HELICASE FOR MEIOSIS 1"/>
    <property type="match status" value="1"/>
</dbReference>
<evidence type="ECO:0000313" key="8">
    <source>
        <dbReference type="Proteomes" id="UP001642464"/>
    </source>
</evidence>
<dbReference type="Gene3D" id="1.10.10.10">
    <property type="entry name" value="Winged helix-like DNA-binding domain superfamily/Winged helix DNA-binding domain"/>
    <property type="match status" value="1"/>
</dbReference>
<keyword evidence="7" id="KW-0378">Hydrolase</keyword>
<dbReference type="Pfam" id="PF05327">
    <property type="entry name" value="RRN3"/>
    <property type="match status" value="1"/>
</dbReference>
<evidence type="ECO:0000256" key="3">
    <source>
        <dbReference type="ARBA" id="ARBA00022840"/>
    </source>
</evidence>
<dbReference type="SMART" id="SM00490">
    <property type="entry name" value="HELICc"/>
    <property type="match status" value="1"/>
</dbReference>
<feature type="compositionally biased region" description="Basic and acidic residues" evidence="4">
    <location>
        <begin position="765"/>
        <end position="774"/>
    </location>
</feature>
<dbReference type="InterPro" id="IPR001650">
    <property type="entry name" value="Helicase_C-like"/>
</dbReference>
<evidence type="ECO:0000256" key="1">
    <source>
        <dbReference type="ARBA" id="ARBA00010140"/>
    </source>
</evidence>
<dbReference type="CDD" id="cd18795">
    <property type="entry name" value="SF2_C_Ski2"/>
    <property type="match status" value="1"/>
</dbReference>
<evidence type="ECO:0000256" key="4">
    <source>
        <dbReference type="SAM" id="MobiDB-lite"/>
    </source>
</evidence>
<feature type="region of interest" description="Disordered" evidence="4">
    <location>
        <begin position="536"/>
        <end position="566"/>
    </location>
</feature>
<dbReference type="Pfam" id="PF00270">
    <property type="entry name" value="DEAD"/>
    <property type="match status" value="1"/>
</dbReference>
<dbReference type="GO" id="GO:0004386">
    <property type="term" value="F:helicase activity"/>
    <property type="evidence" value="ECO:0007669"/>
    <property type="project" value="UniProtKB-KW"/>
</dbReference>
<protein>
    <submittedName>
        <fullName evidence="7">ATP-dependent DNA helicase MER3 homolog (Protein RICE MEIOTIC CROSSOVER 1)</fullName>
    </submittedName>
</protein>
<dbReference type="InterPro" id="IPR052247">
    <property type="entry name" value="Meiotic_Crossover_Helicase"/>
</dbReference>
<dbReference type="EMBL" id="CAXAMM010034224">
    <property type="protein sequence ID" value="CAK9072495.1"/>
    <property type="molecule type" value="Genomic_DNA"/>
</dbReference>
<feature type="region of interest" description="Disordered" evidence="4">
    <location>
        <begin position="228"/>
        <end position="247"/>
    </location>
</feature>
<keyword evidence="7" id="KW-0347">Helicase</keyword>
<dbReference type="InterPro" id="IPR004179">
    <property type="entry name" value="Sec63-dom"/>
</dbReference>
<keyword evidence="2" id="KW-0547">Nucleotide-binding</keyword>
<feature type="compositionally biased region" description="Low complexity" evidence="4">
    <location>
        <begin position="1630"/>
        <end position="1650"/>
    </location>
</feature>
<dbReference type="Proteomes" id="UP001642464">
    <property type="component" value="Unassembled WGS sequence"/>
</dbReference>
<dbReference type="InterPro" id="IPR014001">
    <property type="entry name" value="Helicase_ATP-bd"/>
</dbReference>
<dbReference type="SUPFAM" id="SSF158702">
    <property type="entry name" value="Sec63 N-terminal domain-like"/>
    <property type="match status" value="1"/>
</dbReference>
<comment type="similarity">
    <text evidence="1">Belongs to the helicase family. SKI2 subfamily.</text>
</comment>
<dbReference type="Pfam" id="PF00271">
    <property type="entry name" value="Helicase_C"/>
    <property type="match status" value="1"/>
</dbReference>
<evidence type="ECO:0000313" key="7">
    <source>
        <dbReference type="EMBL" id="CAK9072495.1"/>
    </source>
</evidence>
<feature type="domain" description="Helicase ATP-binding" evidence="5">
    <location>
        <begin position="820"/>
        <end position="1008"/>
    </location>
</feature>
<sequence>MHQAIQHSCQSTAALYYVLEALIDCLGEAAPEVQDAEAIQLGEQRFRSRRELKVWCLSMLRTYAEGDLIQPEDAQKIMELLAYHPRGVDKAEGCVAIRAGRHPTFNHKCFFVVRKDGKEEDFSYIRCVDNALTYEGRCQVRICQAILTILQVNPAAKMTFTEIVAKKFPQIRTSQSGGLGVSVQKHRNWAQAMLMLCGRMTSLSQILPVLLLRRMVHIDSEISSFERKTLDDQSQNPSSEVHGEPGSYERHLSAEEVDVYANVLDCNMMLFFEYLQRHLATTPKTKEDIKLQADLVTSMLNIFVDVVLNTHKVKCVQFLWFYIASLKPRWTEAFLQTLLCVGAEKAQGVEKRLLAFAYIASFLARAKFLNPKYAVKTVEFLVMIGRDVFQALETGQKSFGGLEVLVSVVQAACYIITWLGEGFEQEKDEEGVNGLDRVLPDYGQAMPQNAFTPLLLSSHKPFAHISRPVAEEFLKSMRPRRPSLSEVLENHLQEVEISTGLRGTCFFPFDPYRLAHSNIFLMGIYRVWEHGDDGFEEESHVDDEFGAGERREAAEAESMEDVDEEDFTDEADVASRGFTPLVGPSPAFRPTWDMDTAMSPAFGPRDMEDEDFEALPAAAIDTDSFDHRTPDRAPSLTAALSCAVDYVYALRCVSLWVFRLVDDGLKLQLSEFDLPNATRSPVERQKPSKAGVESLKPRQLFHGSELLEDQISDFEDASPEKAGAFGSGPGHLQFQGAHLAGHRYGWIDADLAPSGHIGSNWSNHREDHVHEKPTRIAARRSPGDVRHGRNWTRIGECLLPQHAGCFKFETFNAVQAACWKELYNGTGNMVVSAPTGAGKTVLFELAILGMLRESSKAKALYLAPLKALCQEKAREWKDMFGELGEDVVELTGDEMVLGRRGGVSSRLASARVIVATPEMWDALMRQAGRSSQGFSVMEDLQVVCLDEVHMLNMPKRGALLEALVARLRSLRQVAQAGVPPLRFVAVSATVPNVEEVGRWLHVEPHQVKTFGQEFRPVPLHVQVQTFRSGKNEFLFQESLNQHLSGIIRQFSEGKATLVFCATKRACETAAKFLQKEQGSWQPDPQLRALLLEKAASLSDATLRSLLPHGLGYHHAGLHASDRRILEEMFLQSAIQVLFCTQTLALGVNLPARLVIVKGTTAYKDGWQEYDELEILQIMGRAGRPQFDRQGIAVIMTEHGLAGRWQQIISGRPLESNLPGRLSESLLAEVVAETTSSIAGVCIWLKSTFLAVRAASDPGRYASLCPIAQGPHPLLSFDGPDVEGFLETIADREVQKMIQAGLVTWDGPHLQATPLGEVASRHSVRFDTISWLQKACAPRDMKELLWLMAQTADFEEFRPRHGERTQLRDWAKREHVRWPLTGPVDSAAKKVLVLVMLALADSPRPELPWDLKLQQSQVLRRAEPLLRVVSELFESRQEGQALVACLSMRNCLRKQIWETSTMLVRQLPNIGDVGAQALKHAGLSSLESFGAAFPGAIEAALKRKAGASALQSKVRAVPGIKLRLCPRADRGVSIHFDVQRLEQGNGSQIGTGFVRCIAFAAPSGQLLLHRRFPAQNPQDGLLLNLQGHKGLAVHLIHEDLVGFDVMEILGDVRIFDVRRAQANPAPPVTTGARPAASGAAPAVGAKGANTARSKRQKLEGRHEATLALARAKQGAMVVQTLASSFPDFSKVLQSPPSDAAQGMRSVSTPLSPFASDSLAWTQQQVQPKQVANGTGMIRTAAGRWRPAAAHAWLPNSESGPGWTNQQLSTMAHQHSGAVQLAPSHGVEGSNHGERGFWY</sequence>
<dbReference type="SMART" id="SM00487">
    <property type="entry name" value="DEXDc"/>
    <property type="match status" value="1"/>
</dbReference>
<evidence type="ECO:0000256" key="2">
    <source>
        <dbReference type="ARBA" id="ARBA00022741"/>
    </source>
</evidence>
<feature type="region of interest" description="Disordered" evidence="4">
    <location>
        <begin position="765"/>
        <end position="785"/>
    </location>
</feature>
<dbReference type="PROSITE" id="PS51192">
    <property type="entry name" value="HELICASE_ATP_BIND_1"/>
    <property type="match status" value="1"/>
</dbReference>
<accession>A0ABP0P8X1</accession>
<dbReference type="Pfam" id="PF11523">
    <property type="entry name" value="DUF3223"/>
    <property type="match status" value="1"/>
</dbReference>
<name>A0ABP0P8X1_9DINO</name>
<feature type="region of interest" description="Disordered" evidence="4">
    <location>
        <begin position="1624"/>
        <end position="1657"/>
    </location>
</feature>
<feature type="compositionally biased region" description="Acidic residues" evidence="4">
    <location>
        <begin position="555"/>
        <end position="566"/>
    </location>
</feature>
<keyword evidence="3" id="KW-0067">ATP-binding</keyword>
<dbReference type="Gene3D" id="1.10.3380.10">
    <property type="entry name" value="Sec63 N-terminal domain-like domain"/>
    <property type="match status" value="1"/>
</dbReference>
<evidence type="ECO:0000259" key="5">
    <source>
        <dbReference type="PROSITE" id="PS51192"/>
    </source>
</evidence>
<dbReference type="Gene3D" id="3.40.50.300">
    <property type="entry name" value="P-loop containing nucleotide triphosphate hydrolases"/>
    <property type="match status" value="2"/>
</dbReference>
<feature type="compositionally biased region" description="Acidic residues" evidence="4">
    <location>
        <begin position="536"/>
        <end position="546"/>
    </location>
</feature>
<dbReference type="Gene3D" id="3.10.450.40">
    <property type="match status" value="1"/>
</dbReference>